<comment type="caution">
    <text evidence="3">The sequence shown here is derived from an EMBL/GenBank/DDBJ whole genome shotgun (WGS) entry which is preliminary data.</text>
</comment>
<feature type="transmembrane region" description="Helical" evidence="2">
    <location>
        <begin position="193"/>
        <end position="216"/>
    </location>
</feature>
<keyword evidence="2" id="KW-0812">Transmembrane</keyword>
<name>A0AAD5XUL0_9FUNG</name>
<organism evidence="3 4">
    <name type="scientific">Clydaea vesicula</name>
    <dbReference type="NCBI Taxonomy" id="447962"/>
    <lineage>
        <taxon>Eukaryota</taxon>
        <taxon>Fungi</taxon>
        <taxon>Fungi incertae sedis</taxon>
        <taxon>Chytridiomycota</taxon>
        <taxon>Chytridiomycota incertae sedis</taxon>
        <taxon>Chytridiomycetes</taxon>
        <taxon>Lobulomycetales</taxon>
        <taxon>Lobulomycetaceae</taxon>
        <taxon>Clydaea</taxon>
    </lineage>
</organism>
<dbReference type="EMBL" id="JADGJW010001833">
    <property type="protein sequence ID" value="KAJ3200802.1"/>
    <property type="molecule type" value="Genomic_DNA"/>
</dbReference>
<dbReference type="Proteomes" id="UP001211065">
    <property type="component" value="Unassembled WGS sequence"/>
</dbReference>
<proteinExistence type="predicted"/>
<feature type="non-terminal residue" evidence="3">
    <location>
        <position position="262"/>
    </location>
</feature>
<reference evidence="3" key="1">
    <citation type="submission" date="2020-05" db="EMBL/GenBank/DDBJ databases">
        <title>Phylogenomic resolution of chytrid fungi.</title>
        <authorList>
            <person name="Stajich J.E."/>
            <person name="Amses K."/>
            <person name="Simmons R."/>
            <person name="Seto K."/>
            <person name="Myers J."/>
            <person name="Bonds A."/>
            <person name="Quandt C.A."/>
            <person name="Barry K."/>
            <person name="Liu P."/>
            <person name="Grigoriev I."/>
            <person name="Longcore J.E."/>
            <person name="James T.Y."/>
        </authorList>
    </citation>
    <scope>NUCLEOTIDE SEQUENCE</scope>
    <source>
        <strain evidence="3">JEL0476</strain>
    </source>
</reference>
<feature type="region of interest" description="Disordered" evidence="1">
    <location>
        <begin position="1"/>
        <end position="50"/>
    </location>
</feature>
<keyword evidence="4" id="KW-1185">Reference proteome</keyword>
<accession>A0AAD5XUL0</accession>
<evidence type="ECO:0000256" key="1">
    <source>
        <dbReference type="SAM" id="MobiDB-lite"/>
    </source>
</evidence>
<evidence type="ECO:0000313" key="3">
    <source>
        <dbReference type="EMBL" id="KAJ3200802.1"/>
    </source>
</evidence>
<keyword evidence="2" id="KW-1133">Transmembrane helix</keyword>
<feature type="transmembrane region" description="Helical" evidence="2">
    <location>
        <begin position="165"/>
        <end position="186"/>
    </location>
</feature>
<dbReference type="AlphaFoldDB" id="A0AAD5XUL0"/>
<evidence type="ECO:0000256" key="2">
    <source>
        <dbReference type="SAM" id="Phobius"/>
    </source>
</evidence>
<protein>
    <submittedName>
        <fullName evidence="3">Uncharacterized protein</fullName>
    </submittedName>
</protein>
<feature type="compositionally biased region" description="Polar residues" evidence="1">
    <location>
        <begin position="27"/>
        <end position="50"/>
    </location>
</feature>
<sequence>TLSMSSGVTPISSPSNEITSNTTSSSHDNPTSDTNSLPRHSHINPDSNIVNTSSTLSFELPPEYKPDEEISEPLPTYHQVHYNVNNFQIDNNSIHYSQQHYPTLPSNRNNRRSSSCFGFSLKFCLIVSNLLICLILILKLLYAIFNSNIGYVSVSSSFNELIQQPLFQSILCTTAVQLIIHTYTIMSLIKNSIYFIQISIHLVRFSLIIFCCVLILTDGFMLALLEAILPILFYTTLTKYTFVHIENLKSSLIVPNIEMNQA</sequence>
<feature type="transmembrane region" description="Helical" evidence="2">
    <location>
        <begin position="119"/>
        <end position="145"/>
    </location>
</feature>
<keyword evidence="2" id="KW-0472">Membrane</keyword>
<gene>
    <name evidence="3" type="ORF">HK099_002511</name>
</gene>
<evidence type="ECO:0000313" key="4">
    <source>
        <dbReference type="Proteomes" id="UP001211065"/>
    </source>
</evidence>
<feature type="compositionally biased region" description="Low complexity" evidence="1">
    <location>
        <begin position="9"/>
        <end position="26"/>
    </location>
</feature>